<proteinExistence type="predicted"/>
<dbReference type="EMBL" id="CH473950">
    <property type="protein sequence ID" value="EDM16194.1"/>
    <property type="molecule type" value="Genomic_DNA"/>
</dbReference>
<evidence type="ECO:0000313" key="2">
    <source>
        <dbReference type="EMBL" id="EDM16194.1"/>
    </source>
</evidence>
<dbReference type="AlphaFoldDB" id="A6HRM8"/>
<dbReference type="Proteomes" id="UP000234681">
    <property type="component" value="Chromosome 7"/>
</dbReference>
<accession>A6HRM8</accession>
<feature type="region of interest" description="Disordered" evidence="1">
    <location>
        <begin position="96"/>
        <end position="116"/>
    </location>
</feature>
<reference evidence="2 3" key="1">
    <citation type="submission" date="2005-09" db="EMBL/GenBank/DDBJ databases">
        <authorList>
            <person name="Mural R.J."/>
            <person name="Li P.W."/>
            <person name="Adams M.D."/>
            <person name="Amanatides P.G."/>
            <person name="Baden-Tillson H."/>
            <person name="Barnstead M."/>
            <person name="Chin S.H."/>
            <person name="Dew I."/>
            <person name="Evans C.A."/>
            <person name="Ferriera S."/>
            <person name="Flanigan M."/>
            <person name="Fosler C."/>
            <person name="Glodek A."/>
            <person name="Gu Z."/>
            <person name="Holt R.A."/>
            <person name="Jennings D."/>
            <person name="Kraft C.L."/>
            <person name="Lu F."/>
            <person name="Nguyen T."/>
            <person name="Nusskern D.R."/>
            <person name="Pfannkoch C.M."/>
            <person name="Sitter C."/>
            <person name="Sutton G.G."/>
            <person name="Venter J.C."/>
            <person name="Wang Z."/>
            <person name="Woodage T."/>
            <person name="Zheng X.H."/>
            <person name="Zhong F."/>
        </authorList>
    </citation>
    <scope>NUCLEOTIDE SEQUENCE [LARGE SCALE GENOMIC DNA]</scope>
    <source>
        <strain>BN</strain>
        <strain evidence="3">Sprague-Dawley</strain>
    </source>
</reference>
<evidence type="ECO:0000256" key="1">
    <source>
        <dbReference type="SAM" id="MobiDB-lite"/>
    </source>
</evidence>
<protein>
    <submittedName>
        <fullName evidence="2">RCG59791</fullName>
    </submittedName>
</protein>
<evidence type="ECO:0000313" key="3">
    <source>
        <dbReference type="Proteomes" id="UP000234681"/>
    </source>
</evidence>
<sequence length="116" mass="13186">MMLSFQHCNEPLKVGSYVFTVICVLENLPSGQHSYLPVFPGTPVWLIKEDIEQRIGETSETEKGKRKRGNFSAGFQHRMLRIPWTTVYIQETVTHSPHNQAPCPPAYLQPEAGSHH</sequence>
<name>A6HRM8_RAT</name>
<organism evidence="2 3">
    <name type="scientific">Rattus norvegicus</name>
    <name type="common">Rat</name>
    <dbReference type="NCBI Taxonomy" id="10116"/>
    <lineage>
        <taxon>Eukaryota</taxon>
        <taxon>Metazoa</taxon>
        <taxon>Chordata</taxon>
        <taxon>Craniata</taxon>
        <taxon>Vertebrata</taxon>
        <taxon>Euteleostomi</taxon>
        <taxon>Mammalia</taxon>
        <taxon>Eutheria</taxon>
        <taxon>Euarchontoglires</taxon>
        <taxon>Glires</taxon>
        <taxon>Rodentia</taxon>
        <taxon>Myomorpha</taxon>
        <taxon>Muroidea</taxon>
        <taxon>Muridae</taxon>
        <taxon>Murinae</taxon>
        <taxon>Rattus</taxon>
    </lineage>
</organism>
<gene>
    <name evidence="2" type="ORF">rCG_59791</name>
</gene>